<dbReference type="InterPro" id="IPR039439">
    <property type="entry name" value="SH3b1_dom"/>
</dbReference>
<dbReference type="Proteomes" id="UP000323646">
    <property type="component" value="Unassembled WGS sequence"/>
</dbReference>
<keyword evidence="4" id="KW-0788">Thiol protease</keyword>
<name>A0A5D6W9M0_9FIRM</name>
<protein>
    <recommendedName>
        <fullName evidence="5">NlpC/P60 domain-containing protein</fullName>
    </recommendedName>
</protein>
<dbReference type="OrthoDB" id="9808890at2"/>
<dbReference type="GO" id="GO:0008234">
    <property type="term" value="F:cysteine-type peptidase activity"/>
    <property type="evidence" value="ECO:0007669"/>
    <property type="project" value="UniProtKB-KW"/>
</dbReference>
<accession>A0A5D6W9M0</accession>
<evidence type="ECO:0000256" key="1">
    <source>
        <dbReference type="ARBA" id="ARBA00007074"/>
    </source>
</evidence>
<organism evidence="6 7">
    <name type="scientific">Selenomonas ruminis</name>
    <dbReference type="NCBI Taxonomy" id="2593411"/>
    <lineage>
        <taxon>Bacteria</taxon>
        <taxon>Bacillati</taxon>
        <taxon>Bacillota</taxon>
        <taxon>Negativicutes</taxon>
        <taxon>Selenomonadales</taxon>
        <taxon>Selenomonadaceae</taxon>
        <taxon>Selenomonas</taxon>
    </lineage>
</organism>
<dbReference type="SUPFAM" id="SSF54001">
    <property type="entry name" value="Cysteine proteinases"/>
    <property type="match status" value="1"/>
</dbReference>
<keyword evidence="2" id="KW-0645">Protease</keyword>
<sequence length="457" mass="50717">MYPYNFSYIRRITWEKNVILAAVTALLVLLGGGSTSYASIAIHGDRATAGYWTERNLDGEKLCLTREEIIALNQTMREKITSLTDLMNYAQTVDGATLKELILGAQQDFRGESEPGEHYDKGGSPIRQYDYYVAQGNCNLEAVPASFDVRYGVVTMRTNMRLLPTSKYYFDDKSFQHYDDLQGTALDPCEPLLVLHTSKDGAFAFAIGRYYKGWVSLGAIGFTDRAVWEKYVSPENFLVVTDHKKKVHVGGAWNVLFQMGSIIPLKSSVPQGGFYQAIIPVEINGHLSEAVVPVKVDSTVNLGYLPCTPNNFVRQSLKFLGDVYGWGGMEESVDCSSFVQDIYRSMGILIPRDADQQELAMNHSVSLAGLDTAARYQKAAEAPVGALFFKPGHVMFYLGKDAKGNFLVIHSASSYFTFAGNKSKKHYIRRVLVSDLNFQNGKAVRTIDGMTSIGSCF</sequence>
<comment type="caution">
    <text evidence="6">The sequence shown here is derived from an EMBL/GenBank/DDBJ whole genome shotgun (WGS) entry which is preliminary data.</text>
</comment>
<keyword evidence="7" id="KW-1185">Reference proteome</keyword>
<dbReference type="PROSITE" id="PS51935">
    <property type="entry name" value="NLPC_P60"/>
    <property type="match status" value="1"/>
</dbReference>
<proteinExistence type="inferred from homology"/>
<dbReference type="InterPro" id="IPR038765">
    <property type="entry name" value="Papain-like_cys_pep_sf"/>
</dbReference>
<evidence type="ECO:0000313" key="7">
    <source>
        <dbReference type="Proteomes" id="UP000323646"/>
    </source>
</evidence>
<dbReference type="AlphaFoldDB" id="A0A5D6W9M0"/>
<evidence type="ECO:0000256" key="2">
    <source>
        <dbReference type="ARBA" id="ARBA00022670"/>
    </source>
</evidence>
<dbReference type="InterPro" id="IPR000064">
    <property type="entry name" value="NLP_P60_dom"/>
</dbReference>
<gene>
    <name evidence="6" type="ORF">FZ040_00690</name>
</gene>
<evidence type="ECO:0000259" key="5">
    <source>
        <dbReference type="PROSITE" id="PS51935"/>
    </source>
</evidence>
<feature type="domain" description="NlpC/P60" evidence="5">
    <location>
        <begin position="306"/>
        <end position="439"/>
    </location>
</feature>
<dbReference type="EMBL" id="VTOY01000001">
    <property type="protein sequence ID" value="TYZ24596.1"/>
    <property type="molecule type" value="Genomic_DNA"/>
</dbReference>
<evidence type="ECO:0000313" key="6">
    <source>
        <dbReference type="EMBL" id="TYZ24596.1"/>
    </source>
</evidence>
<dbReference type="Pfam" id="PF00877">
    <property type="entry name" value="NLPC_P60"/>
    <property type="match status" value="1"/>
</dbReference>
<reference evidence="6 7" key="1">
    <citation type="submission" date="2019-08" db="EMBL/GenBank/DDBJ databases">
        <title>Selenomonas sp. mPRGC5 and Selenomonas sp. mPRGC8 isolated from ruminal fluid of dairy goat (Capra hircus).</title>
        <authorList>
            <person name="Poothong S."/>
            <person name="Nuengjamnong C."/>
            <person name="Tanasupawat S."/>
        </authorList>
    </citation>
    <scope>NUCLEOTIDE SEQUENCE [LARGE SCALE GENOMIC DNA]</scope>
    <source>
        <strain evidence="7">mPRGC5</strain>
    </source>
</reference>
<dbReference type="Gene3D" id="3.90.1720.10">
    <property type="entry name" value="endopeptidase domain like (from Nostoc punctiforme)"/>
    <property type="match status" value="1"/>
</dbReference>
<keyword evidence="3" id="KW-0378">Hydrolase</keyword>
<comment type="similarity">
    <text evidence="1">Belongs to the peptidase C40 family.</text>
</comment>
<dbReference type="GO" id="GO:0006508">
    <property type="term" value="P:proteolysis"/>
    <property type="evidence" value="ECO:0007669"/>
    <property type="project" value="UniProtKB-KW"/>
</dbReference>
<evidence type="ECO:0000256" key="3">
    <source>
        <dbReference type="ARBA" id="ARBA00022801"/>
    </source>
</evidence>
<evidence type="ECO:0000256" key="4">
    <source>
        <dbReference type="ARBA" id="ARBA00022807"/>
    </source>
</evidence>
<dbReference type="Pfam" id="PF12913">
    <property type="entry name" value="SH3_6"/>
    <property type="match status" value="1"/>
</dbReference>